<organism evidence="2 3">
    <name type="scientific">Carboxylicivirga linearis</name>
    <dbReference type="NCBI Taxonomy" id="1628157"/>
    <lineage>
        <taxon>Bacteria</taxon>
        <taxon>Pseudomonadati</taxon>
        <taxon>Bacteroidota</taxon>
        <taxon>Bacteroidia</taxon>
        <taxon>Marinilabiliales</taxon>
        <taxon>Marinilabiliaceae</taxon>
        <taxon>Carboxylicivirga</taxon>
    </lineage>
</organism>
<dbReference type="Pfam" id="PF00929">
    <property type="entry name" value="RNase_T"/>
    <property type="match status" value="1"/>
</dbReference>
<dbReference type="InterPro" id="IPR012337">
    <property type="entry name" value="RNaseH-like_sf"/>
</dbReference>
<feature type="domain" description="Exonuclease" evidence="1">
    <location>
        <begin position="8"/>
        <end position="174"/>
    </location>
</feature>
<dbReference type="PANTHER" id="PTHR30231:SF41">
    <property type="entry name" value="DNA POLYMERASE III SUBUNIT EPSILON"/>
    <property type="match status" value="1"/>
</dbReference>
<dbReference type="InterPro" id="IPR036397">
    <property type="entry name" value="RNaseH_sf"/>
</dbReference>
<keyword evidence="3" id="KW-1185">Reference proteome</keyword>
<keyword evidence="2" id="KW-0269">Exonuclease</keyword>
<dbReference type="InterPro" id="IPR013520">
    <property type="entry name" value="Ribonucl_H"/>
</dbReference>
<dbReference type="GO" id="GO:0004527">
    <property type="term" value="F:exonuclease activity"/>
    <property type="evidence" value="ECO:0007669"/>
    <property type="project" value="UniProtKB-KW"/>
</dbReference>
<evidence type="ECO:0000259" key="1">
    <source>
        <dbReference type="SMART" id="SM00479"/>
    </source>
</evidence>
<sequence length="256" mass="29402">MKLQLKNPIVFFDLETTGINIAKDRIVEIAILKVNIDGKEESFCYKVNPEMPIPPETTAIHGISDKDVKDAPTFKKLGKEIAKIMEGCDIAGFNSNKFDVPLLAEEFIRAEVDFDMKKRKFVDVQTIFHKMEKRTLTAAYKFYCDKNLEDAHSAAADTRATYEVLLSQLDRYPDLENDVEFLNDFSSFNKNADFIGRIIFNDKGQEVFNFGKYKGQPVEAVLEKDPSYYGWMMKGDFPLFTKKVLTNIKLRGFNKK</sequence>
<evidence type="ECO:0000313" key="2">
    <source>
        <dbReference type="EMBL" id="MBS2098485.1"/>
    </source>
</evidence>
<accession>A0ABS5JUA5</accession>
<dbReference type="EMBL" id="JAGUCO010000005">
    <property type="protein sequence ID" value="MBS2098485.1"/>
    <property type="molecule type" value="Genomic_DNA"/>
</dbReference>
<dbReference type="CDD" id="cd06127">
    <property type="entry name" value="DEDDh"/>
    <property type="match status" value="1"/>
</dbReference>
<dbReference type="Pfam" id="PF20600">
    <property type="entry name" value="ExoX-like_C"/>
    <property type="match status" value="1"/>
</dbReference>
<name>A0ABS5JUA5_9BACT</name>
<keyword evidence="2" id="KW-0540">Nuclease</keyword>
<evidence type="ECO:0000313" key="3">
    <source>
        <dbReference type="Proteomes" id="UP000708576"/>
    </source>
</evidence>
<gene>
    <name evidence="2" type="ORF">KEM10_09350</name>
</gene>
<comment type="caution">
    <text evidence="2">The sequence shown here is derived from an EMBL/GenBank/DDBJ whole genome shotgun (WGS) entry which is preliminary data.</text>
</comment>
<dbReference type="InterPro" id="IPR046768">
    <property type="entry name" value="ExoX-like_C"/>
</dbReference>
<proteinExistence type="predicted"/>
<dbReference type="SMART" id="SM00479">
    <property type="entry name" value="EXOIII"/>
    <property type="match status" value="1"/>
</dbReference>
<reference evidence="2 3" key="1">
    <citation type="journal article" date="2015" name="Int. J. Syst. Evol. Microbiol.">
        <title>Carboxylicivirga linearis sp. nov., isolated from a sea cucumber culture pond.</title>
        <authorList>
            <person name="Wang F.Q."/>
            <person name="Zhou Y.X."/>
            <person name="Lin X.Z."/>
            <person name="Chen G.J."/>
            <person name="Du Z.J."/>
        </authorList>
    </citation>
    <scope>NUCLEOTIDE SEQUENCE [LARGE SCALE GENOMIC DNA]</scope>
    <source>
        <strain evidence="2 3">FB218</strain>
    </source>
</reference>
<dbReference type="SUPFAM" id="SSF53098">
    <property type="entry name" value="Ribonuclease H-like"/>
    <property type="match status" value="1"/>
</dbReference>
<keyword evidence="2" id="KW-0378">Hydrolase</keyword>
<protein>
    <submittedName>
        <fullName evidence="2">3'-5' exonuclease</fullName>
    </submittedName>
</protein>
<dbReference type="Proteomes" id="UP000708576">
    <property type="component" value="Unassembled WGS sequence"/>
</dbReference>
<dbReference type="Gene3D" id="3.30.420.10">
    <property type="entry name" value="Ribonuclease H-like superfamily/Ribonuclease H"/>
    <property type="match status" value="1"/>
</dbReference>
<dbReference type="RefSeq" id="WP_212215726.1">
    <property type="nucleotide sequence ID" value="NZ_JAGUCO010000005.1"/>
</dbReference>
<dbReference type="PANTHER" id="PTHR30231">
    <property type="entry name" value="DNA POLYMERASE III SUBUNIT EPSILON"/>
    <property type="match status" value="1"/>
</dbReference>